<dbReference type="EMBL" id="LR796345">
    <property type="protein sequence ID" value="CAB4138530.1"/>
    <property type="molecule type" value="Genomic_DNA"/>
</dbReference>
<reference evidence="1" key="1">
    <citation type="submission" date="2020-04" db="EMBL/GenBank/DDBJ databases">
        <authorList>
            <person name="Chiriac C."/>
            <person name="Salcher M."/>
            <person name="Ghai R."/>
            <person name="Kavagutti S V."/>
        </authorList>
    </citation>
    <scope>NUCLEOTIDE SEQUENCE</scope>
</reference>
<evidence type="ECO:0000313" key="1">
    <source>
        <dbReference type="EMBL" id="CAB4138530.1"/>
    </source>
</evidence>
<gene>
    <name evidence="1" type="ORF">UFOVP331_90</name>
</gene>
<accession>A0A6J5M0D2</accession>
<sequence>MIERHQYIEMIKTGNFDVNVFYEYYSEFNKNELFKFSFNEFHTLFNNYISIIGVNNALSTIRNHYDSKFNVITLSDTEGKLINVL</sequence>
<name>A0A6J5M0D2_9CAUD</name>
<protein>
    <submittedName>
        <fullName evidence="1">Uncharacterized protein</fullName>
    </submittedName>
</protein>
<proteinExistence type="predicted"/>
<organism evidence="1">
    <name type="scientific">uncultured Caudovirales phage</name>
    <dbReference type="NCBI Taxonomy" id="2100421"/>
    <lineage>
        <taxon>Viruses</taxon>
        <taxon>Duplodnaviria</taxon>
        <taxon>Heunggongvirae</taxon>
        <taxon>Uroviricota</taxon>
        <taxon>Caudoviricetes</taxon>
        <taxon>Peduoviridae</taxon>
        <taxon>Maltschvirus</taxon>
        <taxon>Maltschvirus maltsch</taxon>
    </lineage>
</organism>